<comment type="caution">
    <text evidence="1">The sequence shown here is derived from an EMBL/GenBank/DDBJ whole genome shotgun (WGS) entry which is preliminary data.</text>
</comment>
<gene>
    <name evidence="1" type="ORF">ALP03_05861</name>
</gene>
<dbReference type="EMBL" id="RBVA01000493">
    <property type="protein sequence ID" value="RMW00001.1"/>
    <property type="molecule type" value="Genomic_DNA"/>
</dbReference>
<dbReference type="AlphaFoldDB" id="A0A3M6H4U8"/>
<proteinExistence type="predicted"/>
<dbReference type="Proteomes" id="UP000271531">
    <property type="component" value="Unassembled WGS sequence"/>
</dbReference>
<organism evidence="1 2">
    <name type="scientific">Pseudomonas amygdali pv. tabaci</name>
    <name type="common">Pseudomonas syringae pv. tabaci</name>
    <dbReference type="NCBI Taxonomy" id="322"/>
    <lineage>
        <taxon>Bacteria</taxon>
        <taxon>Pseudomonadati</taxon>
        <taxon>Pseudomonadota</taxon>
        <taxon>Gammaproteobacteria</taxon>
        <taxon>Pseudomonadales</taxon>
        <taxon>Pseudomonadaceae</taxon>
        <taxon>Pseudomonas</taxon>
        <taxon>Pseudomonas amygdali</taxon>
    </lineage>
</organism>
<name>A0A3M6H4U8_PSEAJ</name>
<evidence type="ECO:0000313" key="1">
    <source>
        <dbReference type="EMBL" id="RMW00001.1"/>
    </source>
</evidence>
<accession>A0A3M6H4U8</accession>
<protein>
    <submittedName>
        <fullName evidence="1">Uncharacterized protein</fullName>
    </submittedName>
</protein>
<evidence type="ECO:0000313" key="2">
    <source>
        <dbReference type="Proteomes" id="UP000271531"/>
    </source>
</evidence>
<reference evidence="1 2" key="1">
    <citation type="submission" date="2018-08" db="EMBL/GenBank/DDBJ databases">
        <title>Recombination of ecologically and evolutionarily significant loci maintains genetic cohesion in the Pseudomonas syringae species complex.</title>
        <authorList>
            <person name="Dillon M."/>
            <person name="Thakur S."/>
            <person name="Almeida R.N.D."/>
            <person name="Weir B.S."/>
            <person name="Guttman D.S."/>
        </authorList>
    </citation>
    <scope>NUCLEOTIDE SEQUENCE [LARGE SCALE GENOMIC DNA]</scope>
    <source>
        <strain evidence="1 2">ICMP 4525</strain>
    </source>
</reference>
<sequence length="322" mass="36012">MDLIVSGNFNQLYGAFSPIAQGLDPQARPPFIMHAIQVMAEFPIPLQQTETSRVIVTERRCHGSRRVVQRSPYSLACTGPDRQSVGVMHLGPPVSSCFLGLFAEPVHRTDRRDAEPLHFAAHEQCGLDLHHHPFATLYGKAIRPTDTRPVKQCIDNDRVGCIAVRRFKPEVSKVGKFFRTLGLGDIQRNTPCGKSILIQLANGTKVGSAEKSRPIVITPIQFFLIACSTFLKAKPGKANTLSQLTRRAVFGHVEIRLIVENFPGSTLIDNIEPHRLGEKLPRVEKSDRKLARSLREQCVLRLEANLAVSVVVQFRQYLRRKS</sequence>